<evidence type="ECO:0000313" key="3">
    <source>
        <dbReference type="EMBL" id="TWX65821.1"/>
    </source>
</evidence>
<accession>A0A5C6QAM2</accession>
<evidence type="ECO:0000313" key="2">
    <source>
        <dbReference type="EMBL" id="TWX62894.1"/>
    </source>
</evidence>
<evidence type="ECO:0000256" key="1">
    <source>
        <dbReference type="SAM" id="Phobius"/>
    </source>
</evidence>
<feature type="transmembrane region" description="Helical" evidence="1">
    <location>
        <begin position="22"/>
        <end position="47"/>
    </location>
</feature>
<keyword evidence="4" id="KW-1185">Reference proteome</keyword>
<organism evidence="3 5">
    <name type="scientific">Colwellia hornerae</name>
    <dbReference type="NCBI Taxonomy" id="89402"/>
    <lineage>
        <taxon>Bacteria</taxon>
        <taxon>Pseudomonadati</taxon>
        <taxon>Pseudomonadota</taxon>
        <taxon>Gammaproteobacteria</taxon>
        <taxon>Alteromonadales</taxon>
        <taxon>Colwelliaceae</taxon>
        <taxon>Colwellia</taxon>
    </lineage>
</organism>
<dbReference type="OrthoDB" id="6367262at2"/>
<evidence type="ECO:0008006" key="6">
    <source>
        <dbReference type="Google" id="ProtNLM"/>
    </source>
</evidence>
<keyword evidence="1" id="KW-0812">Transmembrane</keyword>
<evidence type="ECO:0000313" key="4">
    <source>
        <dbReference type="Proteomes" id="UP000321525"/>
    </source>
</evidence>
<dbReference type="EMBL" id="VOLQ01000021">
    <property type="protein sequence ID" value="TWX65821.1"/>
    <property type="molecule type" value="Genomic_DNA"/>
</dbReference>
<reference evidence="3 5" key="1">
    <citation type="submission" date="2019-07" db="EMBL/GenBank/DDBJ databases">
        <title>Genomes of sea-ice associated Colwellia species.</title>
        <authorList>
            <person name="Bowman J.P."/>
        </authorList>
    </citation>
    <scope>NUCLEOTIDE SEQUENCE [LARGE SCALE GENOMIC DNA]</scope>
    <source>
        <strain evidence="2 4">ACAM 607</strain>
        <strain evidence="3 5">IC036</strain>
    </source>
</reference>
<dbReference type="EMBL" id="VOLR01000001">
    <property type="protein sequence ID" value="TWX62894.1"/>
    <property type="molecule type" value="Genomic_DNA"/>
</dbReference>
<keyword evidence="1" id="KW-0472">Membrane</keyword>
<comment type="caution">
    <text evidence="3">The sequence shown here is derived from an EMBL/GenBank/DDBJ whole genome shotgun (WGS) entry which is preliminary data.</text>
</comment>
<evidence type="ECO:0000313" key="5">
    <source>
        <dbReference type="Proteomes" id="UP000321917"/>
    </source>
</evidence>
<sequence>MKNSVEQLSSENHSAKDGRDAIIYQSLFLMNLLLIPGLSFLILIWLFIKKKPHKGWQGIHLYRSIQLSILAGFFIIIIPLVVLLTTDAFEVSLMVMIIYFVTMHAAFVLLGMLNVSRAMAKKLPLF</sequence>
<proteinExistence type="predicted"/>
<dbReference type="Proteomes" id="UP000321525">
    <property type="component" value="Unassembled WGS sequence"/>
</dbReference>
<dbReference type="RefSeq" id="WP_146796217.1">
    <property type="nucleotide sequence ID" value="NZ_VOLP01000001.1"/>
</dbReference>
<dbReference type="Proteomes" id="UP000321917">
    <property type="component" value="Unassembled WGS sequence"/>
</dbReference>
<gene>
    <name evidence="2" type="ORF">ESZ26_00860</name>
    <name evidence="3" type="ORF">ESZ27_11860</name>
</gene>
<protein>
    <recommendedName>
        <fullName evidence="6">DUF4870 domain-containing protein</fullName>
    </recommendedName>
</protein>
<dbReference type="AlphaFoldDB" id="A0A5C6QAM2"/>
<keyword evidence="1" id="KW-1133">Transmembrane helix</keyword>
<feature type="transmembrane region" description="Helical" evidence="1">
    <location>
        <begin position="67"/>
        <end position="85"/>
    </location>
</feature>
<name>A0A5C6QAM2_9GAMM</name>
<feature type="transmembrane region" description="Helical" evidence="1">
    <location>
        <begin position="91"/>
        <end position="113"/>
    </location>
</feature>